<accession>A0A8T1VMM4</accession>
<dbReference type="InterPro" id="IPR002765">
    <property type="entry name" value="UPF0145_YbjQ-like"/>
</dbReference>
<comment type="caution">
    <text evidence="1">The sequence shown here is derived from an EMBL/GenBank/DDBJ whole genome shotgun (WGS) entry which is preliminary data.</text>
</comment>
<dbReference type="AlphaFoldDB" id="A0A8T1VMM4"/>
<evidence type="ECO:0000313" key="2">
    <source>
        <dbReference type="Proteomes" id="UP000694044"/>
    </source>
</evidence>
<dbReference type="Pfam" id="PF01906">
    <property type="entry name" value="YbjQ_1"/>
    <property type="match status" value="1"/>
</dbReference>
<sequence length="168" mass="18199">MLARVARRVQRATPRRAFTSTALPPVQQGGDNDTQSLYFTTRDHIQGRQVLEEFGMVSAVAVRSKSVISDMYVALAGLVGGEAASYTSLMNETVAEAVHRVQFAARAQGATAVINVRFDSNTTMNRLVFGMHCSVICYGTAVRCRPLRESPPVTSPFVDGGEQAVKMS</sequence>
<reference evidence="1" key="1">
    <citation type="submission" date="2021-02" db="EMBL/GenBank/DDBJ databases">
        <authorList>
            <person name="Palmer J.M."/>
        </authorList>
    </citation>
    <scope>NUCLEOTIDE SEQUENCE</scope>
    <source>
        <strain evidence="1">SCRP734</strain>
    </source>
</reference>
<dbReference type="PANTHER" id="PTHR34068">
    <property type="entry name" value="UPF0145 PROTEIN YBJQ"/>
    <property type="match status" value="1"/>
</dbReference>
<keyword evidence="2" id="KW-1185">Reference proteome</keyword>
<dbReference type="OrthoDB" id="68104at2759"/>
<dbReference type="Proteomes" id="UP000694044">
    <property type="component" value="Unassembled WGS sequence"/>
</dbReference>
<organism evidence="1 2">
    <name type="scientific">Phytophthora pseudosyringae</name>
    <dbReference type="NCBI Taxonomy" id="221518"/>
    <lineage>
        <taxon>Eukaryota</taxon>
        <taxon>Sar</taxon>
        <taxon>Stramenopiles</taxon>
        <taxon>Oomycota</taxon>
        <taxon>Peronosporomycetes</taxon>
        <taxon>Peronosporales</taxon>
        <taxon>Peronosporaceae</taxon>
        <taxon>Phytophthora</taxon>
    </lineage>
</organism>
<proteinExistence type="predicted"/>
<dbReference type="EMBL" id="JAGDFM010000252">
    <property type="protein sequence ID" value="KAG7381303.1"/>
    <property type="molecule type" value="Genomic_DNA"/>
</dbReference>
<gene>
    <name evidence="1" type="primary">PIP5KL1_7</name>
    <name evidence="1" type="ORF">PHYPSEUDO_006230</name>
</gene>
<name>A0A8T1VMM4_9STRA</name>
<protein>
    <submittedName>
        <fullName evidence="1">Phosphatidylinositol-4-phosphate 5-kinase-like protein 1</fullName>
    </submittedName>
</protein>
<evidence type="ECO:0000313" key="1">
    <source>
        <dbReference type="EMBL" id="KAG7381303.1"/>
    </source>
</evidence>